<dbReference type="InterPro" id="IPR050675">
    <property type="entry name" value="OAF3"/>
</dbReference>
<keyword evidence="9" id="KW-1185">Reference proteome</keyword>
<reference evidence="8" key="1">
    <citation type="submission" date="2021-03" db="EMBL/GenBank/DDBJ databases">
        <authorList>
            <person name="Palmer J.M."/>
        </authorList>
    </citation>
    <scope>NUCLEOTIDE SEQUENCE</scope>
    <source>
        <strain evidence="8">ARV_011</strain>
    </source>
</reference>
<dbReference type="RefSeq" id="XP_043048412.1">
    <property type="nucleotide sequence ID" value="XM_043192117.1"/>
</dbReference>
<dbReference type="Pfam" id="PF00172">
    <property type="entry name" value="Zn_clus"/>
    <property type="match status" value="1"/>
</dbReference>
<dbReference type="InterPro" id="IPR001138">
    <property type="entry name" value="Zn2Cys6_DnaBD"/>
</dbReference>
<dbReference type="PANTHER" id="PTHR31069:SF12">
    <property type="entry name" value="TRANSCRIPTION FACTOR DOMAIN-CONTAINING PROTEIN"/>
    <property type="match status" value="1"/>
</dbReference>
<evidence type="ECO:0000259" key="7">
    <source>
        <dbReference type="PROSITE" id="PS50048"/>
    </source>
</evidence>
<evidence type="ECO:0000313" key="9">
    <source>
        <dbReference type="Proteomes" id="UP000790833"/>
    </source>
</evidence>
<proteinExistence type="predicted"/>
<dbReference type="GO" id="GO:0005634">
    <property type="term" value="C:nucleus"/>
    <property type="evidence" value="ECO:0007669"/>
    <property type="project" value="TreeGrafter"/>
</dbReference>
<dbReference type="GO" id="GO:0000981">
    <property type="term" value="F:DNA-binding transcription factor activity, RNA polymerase II-specific"/>
    <property type="evidence" value="ECO:0007669"/>
    <property type="project" value="InterPro"/>
</dbReference>
<evidence type="ECO:0000256" key="1">
    <source>
        <dbReference type="ARBA" id="ARBA00023015"/>
    </source>
</evidence>
<dbReference type="PROSITE" id="PS50048">
    <property type="entry name" value="ZN2_CY6_FUNGAL_2"/>
    <property type="match status" value="1"/>
</dbReference>
<dbReference type="InterPro" id="IPR036864">
    <property type="entry name" value="Zn2-C6_fun-type_DNA-bd_sf"/>
</dbReference>
<evidence type="ECO:0000256" key="3">
    <source>
        <dbReference type="ARBA" id="ARBA00023163"/>
    </source>
</evidence>
<dbReference type="Proteomes" id="UP000790833">
    <property type="component" value="Unassembled WGS sequence"/>
</dbReference>
<dbReference type="SMART" id="SM00066">
    <property type="entry name" value="GAL4"/>
    <property type="match status" value="1"/>
</dbReference>
<accession>A0A9P7V7Y2</accession>
<dbReference type="AlphaFoldDB" id="A0A9P7V7Y2"/>
<keyword evidence="3" id="KW-0804">Transcription</keyword>
<evidence type="ECO:0000256" key="4">
    <source>
        <dbReference type="ARBA" id="ARBA00023242"/>
    </source>
</evidence>
<evidence type="ECO:0000256" key="2">
    <source>
        <dbReference type="ARBA" id="ARBA00023125"/>
    </source>
</evidence>
<dbReference type="OrthoDB" id="427480at2759"/>
<comment type="caution">
    <text evidence="8">The sequence shown here is derived from an EMBL/GenBank/DDBJ whole genome shotgun (WGS) entry which is preliminary data.</text>
</comment>
<dbReference type="CDD" id="cd00067">
    <property type="entry name" value="GAL4"/>
    <property type="match status" value="1"/>
</dbReference>
<evidence type="ECO:0000313" key="8">
    <source>
        <dbReference type="EMBL" id="KAG7192862.1"/>
    </source>
</evidence>
<dbReference type="GeneID" id="66114693"/>
<dbReference type="SUPFAM" id="SSF57701">
    <property type="entry name" value="Zn2/Cys6 DNA-binding domain"/>
    <property type="match status" value="1"/>
</dbReference>
<protein>
    <recommendedName>
        <fullName evidence="7">Zn(2)-C6 fungal-type domain-containing protein</fullName>
    </recommendedName>
</protein>
<keyword evidence="1" id="KW-0805">Transcription regulation</keyword>
<feature type="region of interest" description="Disordered" evidence="6">
    <location>
        <begin position="233"/>
        <end position="266"/>
    </location>
</feature>
<evidence type="ECO:0000256" key="5">
    <source>
        <dbReference type="SAM" id="Coils"/>
    </source>
</evidence>
<name>A0A9P7V7Y2_9ASCO</name>
<dbReference type="GO" id="GO:0000978">
    <property type="term" value="F:RNA polymerase II cis-regulatory region sequence-specific DNA binding"/>
    <property type="evidence" value="ECO:0007669"/>
    <property type="project" value="TreeGrafter"/>
</dbReference>
<dbReference type="GO" id="GO:0008270">
    <property type="term" value="F:zinc ion binding"/>
    <property type="evidence" value="ECO:0007669"/>
    <property type="project" value="InterPro"/>
</dbReference>
<dbReference type="EMBL" id="JAHMUF010000015">
    <property type="protein sequence ID" value="KAG7192862.1"/>
    <property type="molecule type" value="Genomic_DNA"/>
</dbReference>
<feature type="domain" description="Zn(2)-C6 fungal-type" evidence="7">
    <location>
        <begin position="13"/>
        <end position="45"/>
    </location>
</feature>
<evidence type="ECO:0000256" key="6">
    <source>
        <dbReference type="SAM" id="MobiDB-lite"/>
    </source>
</evidence>
<keyword evidence="5" id="KW-0175">Coiled coil</keyword>
<keyword evidence="4" id="KW-0539">Nucleus</keyword>
<sequence>MTAEKKRKRVPLSCLNCYRRKVKCDRVRPSCGGCVRNGVGHLCEFLEPEWVNDEGEASNPRRKLTTVASLQQPSGSDKVKLEKVIHGQRLEIEELKRQLSVMEQLSRLVAYQKSAINLPLTVLQKLNPLMTAKKDTLHVCNDLTRSIRSASLPPASLLTASSSFANESFVDIYSWINIIRLDPNMTTLWFKITNMQKIYTMYKVRHHDDKLKHTHDDRDRKCPVIECDFNFLADDRPNTPRQETGSANQGRSPQQSQDLGPNDSQSVHVVAHNRASDKGKVTLKKLQSLWDTILSQLPGNERRLKYNQMKFLIDFYFRVHDVKSRKLFVFYKSEIENVIRKNGDNIMINMSFGLSEPKLATDEELFTRINIKGIYLCMLGLIVEETLSFLRWKSEKDFSGGDTIKTFKGLFPNLLQSPPDCKILKAVQSFLVNVSELTESTQEKLLPSLPVITVTIALINREIVHYQTNNIFVILKRLLNAILDPLNPIALWKDPELIVVDEGASKKQIRDIRLHISYLWLEFIRIINLTSFNIVNLTNGMDQLNGYFEQLFTKIEEASFKDYHRTFINNFQQPGMQNYKIQLGCHYLMNKIYGRFKYGINCLQGPPLQLSDMEVLKDESENILKDEQYMTTLDSVYLFEIRLLLLYKAFMIRFLIFLQHEENGNTRAMNSSIVDCFKSYNIIIDFIQLTINEEVNDGQYLLHFINEMLTRLIQFIIGLIIRIDSQDGVITDATLDLIIPRTTTIKGNDSKTSITEYYLNYVTDIVQLLNTSALVNKERAEKLAKLWDFYTTFVKNSKKLKVNYAQIHKAIQFETEAVKGNKAAIQCPVAGSVPDGPPPPDKCPIDPKTWMKANLSKRKCPFDHNSYDVQQKKPSINHIESNIRGRTEPEVAIPDPTLPPESALDYGIDSQTGSEYVVDWNELNEFDFEFMKTEFANDQFDFLQPDI</sequence>
<feature type="coiled-coil region" evidence="5">
    <location>
        <begin position="78"/>
        <end position="105"/>
    </location>
</feature>
<dbReference type="Gene3D" id="4.10.240.10">
    <property type="entry name" value="Zn(2)-C6 fungal-type DNA-binding domain"/>
    <property type="match status" value="1"/>
</dbReference>
<dbReference type="GO" id="GO:0045944">
    <property type="term" value="P:positive regulation of transcription by RNA polymerase II"/>
    <property type="evidence" value="ECO:0007669"/>
    <property type="project" value="TreeGrafter"/>
</dbReference>
<keyword evidence="2" id="KW-0238">DNA-binding</keyword>
<dbReference type="PANTHER" id="PTHR31069">
    <property type="entry name" value="OLEATE-ACTIVATED TRANSCRIPTION FACTOR 1-RELATED"/>
    <property type="match status" value="1"/>
</dbReference>
<organism evidence="8 9">
    <name type="scientific">Scheffersomyces spartinae</name>
    <dbReference type="NCBI Taxonomy" id="45513"/>
    <lineage>
        <taxon>Eukaryota</taxon>
        <taxon>Fungi</taxon>
        <taxon>Dikarya</taxon>
        <taxon>Ascomycota</taxon>
        <taxon>Saccharomycotina</taxon>
        <taxon>Pichiomycetes</taxon>
        <taxon>Debaryomycetaceae</taxon>
        <taxon>Scheffersomyces</taxon>
    </lineage>
</organism>
<feature type="compositionally biased region" description="Polar residues" evidence="6">
    <location>
        <begin position="239"/>
        <end position="266"/>
    </location>
</feature>
<gene>
    <name evidence="8" type="ORF">KQ657_001319</name>
</gene>